<evidence type="ECO:0000313" key="3">
    <source>
        <dbReference type="Proteomes" id="UP000233837"/>
    </source>
</evidence>
<feature type="region of interest" description="Disordered" evidence="1">
    <location>
        <begin position="1"/>
        <end position="46"/>
    </location>
</feature>
<name>A0A2I0XJ11_9ASPA</name>
<dbReference type="Proteomes" id="UP000233837">
    <property type="component" value="Unassembled WGS sequence"/>
</dbReference>
<accession>A0A2I0XJ11</accession>
<dbReference type="EMBL" id="KZ501831">
    <property type="protein sequence ID" value="PKU87891.1"/>
    <property type="molecule type" value="Genomic_DNA"/>
</dbReference>
<reference evidence="2 3" key="1">
    <citation type="journal article" date="2016" name="Sci. Rep.">
        <title>The Dendrobium catenatum Lindl. genome sequence provides insights into polysaccharide synthase, floral development and adaptive evolution.</title>
        <authorList>
            <person name="Zhang G.Q."/>
            <person name="Xu Q."/>
            <person name="Bian C."/>
            <person name="Tsai W.C."/>
            <person name="Yeh C.M."/>
            <person name="Liu K.W."/>
            <person name="Yoshida K."/>
            <person name="Zhang L.S."/>
            <person name="Chang S.B."/>
            <person name="Chen F."/>
            <person name="Shi Y."/>
            <person name="Su Y.Y."/>
            <person name="Zhang Y.Q."/>
            <person name="Chen L.J."/>
            <person name="Yin Y."/>
            <person name="Lin M."/>
            <person name="Huang H."/>
            <person name="Deng H."/>
            <person name="Wang Z.W."/>
            <person name="Zhu S.L."/>
            <person name="Zhao X."/>
            <person name="Deng C."/>
            <person name="Niu S.C."/>
            <person name="Huang J."/>
            <person name="Wang M."/>
            <person name="Liu G.H."/>
            <person name="Yang H.J."/>
            <person name="Xiao X.J."/>
            <person name="Hsiao Y.Y."/>
            <person name="Wu W.L."/>
            <person name="Chen Y.Y."/>
            <person name="Mitsuda N."/>
            <person name="Ohme-Takagi M."/>
            <person name="Luo Y.B."/>
            <person name="Van de Peer Y."/>
            <person name="Liu Z.J."/>
        </authorList>
    </citation>
    <scope>NUCLEOTIDE SEQUENCE [LARGE SCALE GENOMIC DNA]</scope>
    <source>
        <tissue evidence="2">The whole plant</tissue>
    </source>
</reference>
<reference evidence="2 3" key="2">
    <citation type="journal article" date="2017" name="Nature">
        <title>The Apostasia genome and the evolution of orchids.</title>
        <authorList>
            <person name="Zhang G.Q."/>
            <person name="Liu K.W."/>
            <person name="Li Z."/>
            <person name="Lohaus R."/>
            <person name="Hsiao Y.Y."/>
            <person name="Niu S.C."/>
            <person name="Wang J.Y."/>
            <person name="Lin Y.C."/>
            <person name="Xu Q."/>
            <person name="Chen L.J."/>
            <person name="Yoshida K."/>
            <person name="Fujiwara S."/>
            <person name="Wang Z.W."/>
            <person name="Zhang Y.Q."/>
            <person name="Mitsuda N."/>
            <person name="Wang M."/>
            <person name="Liu G.H."/>
            <person name="Pecoraro L."/>
            <person name="Huang H.X."/>
            <person name="Xiao X.J."/>
            <person name="Lin M."/>
            <person name="Wu X.Y."/>
            <person name="Wu W.L."/>
            <person name="Chen Y.Y."/>
            <person name="Chang S.B."/>
            <person name="Sakamoto S."/>
            <person name="Ohme-Takagi M."/>
            <person name="Yagi M."/>
            <person name="Zeng S.J."/>
            <person name="Shen C.Y."/>
            <person name="Yeh C.M."/>
            <person name="Luo Y.B."/>
            <person name="Tsai W.C."/>
            <person name="Van de Peer Y."/>
            <person name="Liu Z.J."/>
        </authorList>
    </citation>
    <scope>NUCLEOTIDE SEQUENCE [LARGE SCALE GENOMIC DNA]</scope>
    <source>
        <tissue evidence="2">The whole plant</tissue>
    </source>
</reference>
<keyword evidence="3" id="KW-1185">Reference proteome</keyword>
<feature type="compositionally biased region" description="Polar residues" evidence="1">
    <location>
        <begin position="1"/>
        <end position="10"/>
    </location>
</feature>
<protein>
    <submittedName>
        <fullName evidence="2">Uncharacterized protein</fullName>
    </submittedName>
</protein>
<proteinExistence type="predicted"/>
<sequence length="372" mass="41779">MAADSRQNPLAGSFQFDHRTNSKHPSTETKGFSSSPPAFGDGKTNLKQVNSSKSRGMTLVINEGGFVANQEPEVLGKGKLVCMQEKNKKNQYGSEFLINENFEDSPSNMMPIQKIIPTVGSCVKEQFDNEVQITKEVLNPIKEIMGNQEDGSKDEETTHESEKHVDLLKAVGEDLKSMHYDKPTDGNNETDTHISIKEPMENPTFIDLVRLSLSGKNVEDNNHDVLNSNESHVNGDINLLSNNVPYFIVSLILKIPLQLDKEDLIMFTNANDGKFALKEVWNSIRRKQKEFSSLPASRGSKRSWVLYLTWVGVKKVCKGFSALLECNACADWLAKFGCSSCNDKFFEMENFPEQLLGLVRRDNLGIPYAREY</sequence>
<gene>
    <name evidence="2" type="ORF">MA16_Dca025540</name>
</gene>
<organism evidence="2 3">
    <name type="scientific">Dendrobium catenatum</name>
    <dbReference type="NCBI Taxonomy" id="906689"/>
    <lineage>
        <taxon>Eukaryota</taxon>
        <taxon>Viridiplantae</taxon>
        <taxon>Streptophyta</taxon>
        <taxon>Embryophyta</taxon>
        <taxon>Tracheophyta</taxon>
        <taxon>Spermatophyta</taxon>
        <taxon>Magnoliopsida</taxon>
        <taxon>Liliopsida</taxon>
        <taxon>Asparagales</taxon>
        <taxon>Orchidaceae</taxon>
        <taxon>Epidendroideae</taxon>
        <taxon>Malaxideae</taxon>
        <taxon>Dendrobiinae</taxon>
        <taxon>Dendrobium</taxon>
    </lineage>
</organism>
<evidence type="ECO:0000256" key="1">
    <source>
        <dbReference type="SAM" id="MobiDB-lite"/>
    </source>
</evidence>
<evidence type="ECO:0000313" key="2">
    <source>
        <dbReference type="EMBL" id="PKU87891.1"/>
    </source>
</evidence>
<dbReference type="AlphaFoldDB" id="A0A2I0XJ11"/>